<dbReference type="EMBL" id="BSSQ01000016">
    <property type="protein sequence ID" value="GLX69937.1"/>
    <property type="molecule type" value="Genomic_DNA"/>
</dbReference>
<protein>
    <submittedName>
        <fullName evidence="9">Phosphonate ABC transporter, permease protein PhnE</fullName>
    </submittedName>
</protein>
<dbReference type="Proteomes" id="UP001157114">
    <property type="component" value="Unassembled WGS sequence"/>
</dbReference>
<feature type="transmembrane region" description="Helical" evidence="7">
    <location>
        <begin position="114"/>
        <end position="133"/>
    </location>
</feature>
<evidence type="ECO:0000256" key="4">
    <source>
        <dbReference type="ARBA" id="ARBA00022692"/>
    </source>
</evidence>
<evidence type="ECO:0000313" key="9">
    <source>
        <dbReference type="EMBL" id="GLX69937.1"/>
    </source>
</evidence>
<evidence type="ECO:0000256" key="7">
    <source>
        <dbReference type="RuleBase" id="RU363032"/>
    </source>
</evidence>
<comment type="similarity">
    <text evidence="7">Belongs to the binding-protein-dependent transport system permease family.</text>
</comment>
<dbReference type="PANTHER" id="PTHR30043:SF1">
    <property type="entry name" value="ABC TRANSPORT SYSTEM PERMEASE PROTEIN P69"/>
    <property type="match status" value="1"/>
</dbReference>
<comment type="subcellular location">
    <subcellularLocation>
        <location evidence="1 7">Cell membrane</location>
        <topology evidence="1 7">Multi-pass membrane protein</topology>
    </subcellularLocation>
</comment>
<keyword evidence="6 7" id="KW-0472">Membrane</keyword>
<feature type="transmembrane region" description="Helical" evidence="7">
    <location>
        <begin position="73"/>
        <end position="93"/>
    </location>
</feature>
<keyword evidence="4 7" id="KW-0812">Transmembrane</keyword>
<evidence type="ECO:0000256" key="1">
    <source>
        <dbReference type="ARBA" id="ARBA00004651"/>
    </source>
</evidence>
<feature type="domain" description="ABC transmembrane type-1" evidence="8">
    <location>
        <begin position="69"/>
        <end position="252"/>
    </location>
</feature>
<dbReference type="PROSITE" id="PS50928">
    <property type="entry name" value="ABC_TM1"/>
    <property type="match status" value="1"/>
</dbReference>
<evidence type="ECO:0000313" key="10">
    <source>
        <dbReference type="Proteomes" id="UP001157114"/>
    </source>
</evidence>
<evidence type="ECO:0000256" key="3">
    <source>
        <dbReference type="ARBA" id="ARBA00022475"/>
    </source>
</evidence>
<dbReference type="InterPro" id="IPR005769">
    <property type="entry name" value="PhnE/PtxC"/>
</dbReference>
<dbReference type="InterPro" id="IPR035906">
    <property type="entry name" value="MetI-like_sf"/>
</dbReference>
<dbReference type="NCBIfam" id="TIGR01097">
    <property type="entry name" value="PhnE"/>
    <property type="match status" value="1"/>
</dbReference>
<dbReference type="Pfam" id="PF00528">
    <property type="entry name" value="BPD_transp_1"/>
    <property type="match status" value="1"/>
</dbReference>
<dbReference type="SUPFAM" id="SSF161098">
    <property type="entry name" value="MetI-like"/>
    <property type="match status" value="1"/>
</dbReference>
<keyword evidence="3" id="KW-1003">Cell membrane</keyword>
<organism evidence="9 10">
    <name type="scientific">Paenibacillus glycanilyticus</name>
    <dbReference type="NCBI Taxonomy" id="126569"/>
    <lineage>
        <taxon>Bacteria</taxon>
        <taxon>Bacillati</taxon>
        <taxon>Bacillota</taxon>
        <taxon>Bacilli</taxon>
        <taxon>Bacillales</taxon>
        <taxon>Paenibacillaceae</taxon>
        <taxon>Paenibacillus</taxon>
    </lineage>
</organism>
<dbReference type="InterPro" id="IPR000515">
    <property type="entry name" value="MetI-like"/>
</dbReference>
<comment type="caution">
    <text evidence="9">The sequence shown here is derived from an EMBL/GenBank/DDBJ whole genome shotgun (WGS) entry which is preliminary data.</text>
</comment>
<evidence type="ECO:0000259" key="8">
    <source>
        <dbReference type="PROSITE" id="PS50928"/>
    </source>
</evidence>
<feature type="transmembrane region" description="Helical" evidence="7">
    <location>
        <begin position="139"/>
        <end position="155"/>
    </location>
</feature>
<sequence>MQTAAAVKQKKLKRNVSYALFAAAVVFSLWYIQFSFSEFISGIPIFLHFLFTDFLPPKASDLPSYLQPVLDTLAYGVVATVLASIIGLLFGFLMARQTTPHPAIRTVLRGFISLLRNIPFLVWASILVVIFGVGSMPGIFSLILFGSGFLARVYAEAIEEIDSHATEALDAMGAGYLQKIKHAVIPAFIPGFISWTLFMFELSIRASSILGLVGAGGIGSQIKLTMDLFQYNRTSTVICILIVMILVIEFMTKRIRERLI</sequence>
<gene>
    <name evidence="9" type="ORF">MU1_42830</name>
</gene>
<dbReference type="RefSeq" id="WP_284240702.1">
    <property type="nucleotide sequence ID" value="NZ_BSSQ01000016.1"/>
</dbReference>
<keyword evidence="10" id="KW-1185">Reference proteome</keyword>
<keyword evidence="2 7" id="KW-0813">Transport</keyword>
<evidence type="ECO:0000256" key="2">
    <source>
        <dbReference type="ARBA" id="ARBA00022448"/>
    </source>
</evidence>
<feature type="transmembrane region" description="Helical" evidence="7">
    <location>
        <begin position="18"/>
        <end position="51"/>
    </location>
</feature>
<accession>A0ABQ6GLN0</accession>
<feature type="transmembrane region" description="Helical" evidence="7">
    <location>
        <begin position="234"/>
        <end position="252"/>
    </location>
</feature>
<name>A0ABQ6GLN0_9BACL</name>
<dbReference type="PANTHER" id="PTHR30043">
    <property type="entry name" value="PHOSPHONATES TRANSPORT SYSTEM PERMEASE PROTEIN"/>
    <property type="match status" value="1"/>
</dbReference>
<dbReference type="Gene3D" id="1.10.3720.10">
    <property type="entry name" value="MetI-like"/>
    <property type="match status" value="1"/>
</dbReference>
<dbReference type="CDD" id="cd06261">
    <property type="entry name" value="TM_PBP2"/>
    <property type="match status" value="1"/>
</dbReference>
<proteinExistence type="inferred from homology"/>
<reference evidence="9 10" key="1">
    <citation type="submission" date="2023-03" db="EMBL/GenBank/DDBJ databases">
        <title>Draft genome sequence of the bacteria which degrade cell wall of Tricholomamatutake.</title>
        <authorList>
            <person name="Konishi Y."/>
            <person name="Fukuta Y."/>
            <person name="Shirasaka N."/>
        </authorList>
    </citation>
    <scope>NUCLEOTIDE SEQUENCE [LARGE SCALE GENOMIC DNA]</scope>
    <source>
        <strain evidence="10">mu1</strain>
    </source>
</reference>
<evidence type="ECO:0000256" key="6">
    <source>
        <dbReference type="ARBA" id="ARBA00023136"/>
    </source>
</evidence>
<evidence type="ECO:0000256" key="5">
    <source>
        <dbReference type="ARBA" id="ARBA00022989"/>
    </source>
</evidence>
<keyword evidence="5 7" id="KW-1133">Transmembrane helix</keyword>